<dbReference type="RefSeq" id="WP_236549739.1">
    <property type="nucleotide sequence ID" value="NZ_APKE01000019.1"/>
</dbReference>
<dbReference type="Pfam" id="PF00535">
    <property type="entry name" value="Glycos_transf_2"/>
    <property type="match status" value="1"/>
</dbReference>
<comment type="caution">
    <text evidence="6">The sequence shown here is derived from an EMBL/GenBank/DDBJ whole genome shotgun (WGS) entry which is preliminary data.</text>
</comment>
<dbReference type="PANTHER" id="PTHR43179:SF12">
    <property type="entry name" value="GALACTOFURANOSYLTRANSFERASE GLFT2"/>
    <property type="match status" value="1"/>
</dbReference>
<evidence type="ECO:0000259" key="4">
    <source>
        <dbReference type="Pfam" id="PF00535"/>
    </source>
</evidence>
<gene>
    <name evidence="6" type="ORF">PMES_01576</name>
</gene>
<dbReference type="AlphaFoldDB" id="A0A921NQ37"/>
<dbReference type="Pfam" id="PF02709">
    <property type="entry name" value="Glyco_transf_7C"/>
    <property type="match status" value="1"/>
</dbReference>
<evidence type="ECO:0000256" key="1">
    <source>
        <dbReference type="ARBA" id="ARBA00006739"/>
    </source>
</evidence>
<dbReference type="InterPro" id="IPR027791">
    <property type="entry name" value="Galactosyl_T_C"/>
</dbReference>
<name>A0A921NQ37_9RHOB</name>
<evidence type="ECO:0000313" key="6">
    <source>
        <dbReference type="EMBL" id="KAF0676012.1"/>
    </source>
</evidence>
<evidence type="ECO:0000259" key="5">
    <source>
        <dbReference type="Pfam" id="PF02709"/>
    </source>
</evidence>
<keyword evidence="2" id="KW-0328">Glycosyltransferase</keyword>
<dbReference type="InterPro" id="IPR001173">
    <property type="entry name" value="Glyco_trans_2-like"/>
</dbReference>
<reference evidence="6" key="1">
    <citation type="submission" date="2013-03" db="EMBL/GenBank/DDBJ databases">
        <title>Genome Sequence of the Profundibacterium mesophilum strain KAUST100406-0324T from Red Sea, a novel genus in the family Rhodobacteraceae.</title>
        <authorList>
            <person name="Essack M."/>
            <person name="Alam I."/>
            <person name="Lafi F."/>
            <person name="Alawi W."/>
            <person name="Kamanu F."/>
            <person name="Al-Suwailem A."/>
            <person name="Lee O.O."/>
            <person name="Xu Y."/>
            <person name="Bajic V."/>
            <person name="Qian P.-Y."/>
            <person name="Archer J."/>
        </authorList>
    </citation>
    <scope>NUCLEOTIDE SEQUENCE</scope>
    <source>
        <strain evidence="6">KAUST100406-0324</strain>
    </source>
</reference>
<dbReference type="PANTHER" id="PTHR43179">
    <property type="entry name" value="RHAMNOSYLTRANSFERASE WBBL"/>
    <property type="match status" value="1"/>
</dbReference>
<organism evidence="6 7">
    <name type="scientific">Profundibacterium mesophilum KAUST100406-0324</name>
    <dbReference type="NCBI Taxonomy" id="1037889"/>
    <lineage>
        <taxon>Bacteria</taxon>
        <taxon>Pseudomonadati</taxon>
        <taxon>Pseudomonadota</taxon>
        <taxon>Alphaproteobacteria</taxon>
        <taxon>Rhodobacterales</taxon>
        <taxon>Roseobacteraceae</taxon>
        <taxon>Profundibacterium</taxon>
    </lineage>
</organism>
<dbReference type="Proteomes" id="UP000698242">
    <property type="component" value="Unassembled WGS sequence"/>
</dbReference>
<dbReference type="SUPFAM" id="SSF53448">
    <property type="entry name" value="Nucleotide-diphospho-sugar transferases"/>
    <property type="match status" value="1"/>
</dbReference>
<proteinExistence type="inferred from homology"/>
<keyword evidence="7" id="KW-1185">Reference proteome</keyword>
<protein>
    <submittedName>
        <fullName evidence="6">Glycosyl transferase</fullName>
    </submittedName>
</protein>
<feature type="domain" description="Galactosyltransferase C-terminal" evidence="5">
    <location>
        <begin position="168"/>
        <end position="231"/>
    </location>
</feature>
<evidence type="ECO:0000256" key="2">
    <source>
        <dbReference type="ARBA" id="ARBA00022676"/>
    </source>
</evidence>
<dbReference type="Gene3D" id="3.90.550.10">
    <property type="entry name" value="Spore Coat Polysaccharide Biosynthesis Protein SpsA, Chain A"/>
    <property type="match status" value="1"/>
</dbReference>
<dbReference type="GO" id="GO:0016757">
    <property type="term" value="F:glycosyltransferase activity"/>
    <property type="evidence" value="ECO:0007669"/>
    <property type="project" value="UniProtKB-KW"/>
</dbReference>
<accession>A0A921NQ37</accession>
<dbReference type="InterPro" id="IPR029044">
    <property type="entry name" value="Nucleotide-diphossugar_trans"/>
</dbReference>
<feature type="domain" description="Glycosyltransferase 2-like" evidence="4">
    <location>
        <begin position="82"/>
        <end position="129"/>
    </location>
</feature>
<evidence type="ECO:0000313" key="7">
    <source>
        <dbReference type="Proteomes" id="UP000698242"/>
    </source>
</evidence>
<keyword evidence="3 6" id="KW-0808">Transferase</keyword>
<comment type="similarity">
    <text evidence="1">Belongs to the glycosyltransferase 2 family.</text>
</comment>
<evidence type="ECO:0000256" key="3">
    <source>
        <dbReference type="ARBA" id="ARBA00022679"/>
    </source>
</evidence>
<dbReference type="EMBL" id="APKE01000019">
    <property type="protein sequence ID" value="KAF0676012.1"/>
    <property type="molecule type" value="Genomic_DNA"/>
</dbReference>
<sequence>MPSRPSKMLHGTPPRSVSVLTIASGRAAHLANVIRGLDKQMQPPLELVIGVMQEELYEGLPETGFPIRQVRVPGASRGRDLPLAAARNAAAAAARGEVLAFLDIDCIPAPSLVADYARHAAPGAGLMMGEVMYLPGGALDDGIDYAAFDAICQRHSDRRAAPAEGTEPCNDYRCFWSLNFALHAEDYAASGGFDERFRGYGGEDTDFGKTLSMRGIAINWMARGRVYHQYHPHHMPPVHHLHSVLRNAELFAEKWGYRTMEHWLHAFRMMGLIENGPDGLRVLREPGEAEFELSGQQSHQPYANTRRVLKLLEARAGGTPIDEHESWTRMQKAQNALLARPATAAE</sequence>